<protein>
    <submittedName>
        <fullName evidence="2">SSU ribosomal protein S18p @ SSU ribosomal protein S18p, zinc-independent</fullName>
    </submittedName>
</protein>
<evidence type="ECO:0000256" key="1">
    <source>
        <dbReference type="SAM" id="MobiDB-lite"/>
    </source>
</evidence>
<feature type="compositionally biased region" description="Polar residues" evidence="1">
    <location>
        <begin position="1"/>
        <end position="10"/>
    </location>
</feature>
<feature type="compositionally biased region" description="Basic and acidic residues" evidence="1">
    <location>
        <begin position="12"/>
        <end position="46"/>
    </location>
</feature>
<evidence type="ECO:0000313" key="2">
    <source>
        <dbReference type="EMBL" id="CAA9383234.1"/>
    </source>
</evidence>
<dbReference type="GO" id="GO:0005840">
    <property type="term" value="C:ribosome"/>
    <property type="evidence" value="ECO:0007669"/>
    <property type="project" value="UniProtKB-KW"/>
</dbReference>
<name>A0A6J4NF23_9ACTN</name>
<gene>
    <name evidence="2" type="ORF">AVDCRST_MAG75-1103</name>
</gene>
<keyword evidence="2" id="KW-0689">Ribosomal protein</keyword>
<feature type="non-terminal residue" evidence="2">
    <location>
        <position position="1"/>
    </location>
</feature>
<sequence length="78" mass="8488">GQFPTCSAQGQEEVKPSQGRPEHRLQGHRDPAEVHLRAREDSRPPGDRAVCSGAAQGRHRHQECSRGCAVAVRLDGPL</sequence>
<dbReference type="EMBL" id="CADCUO010000067">
    <property type="protein sequence ID" value="CAA9383234.1"/>
    <property type="molecule type" value="Genomic_DNA"/>
</dbReference>
<dbReference type="AlphaFoldDB" id="A0A6J4NF23"/>
<accession>A0A6J4NF23</accession>
<proteinExistence type="predicted"/>
<feature type="non-terminal residue" evidence="2">
    <location>
        <position position="78"/>
    </location>
</feature>
<reference evidence="2" key="1">
    <citation type="submission" date="2020-02" db="EMBL/GenBank/DDBJ databases">
        <authorList>
            <person name="Meier V. D."/>
        </authorList>
    </citation>
    <scope>NUCLEOTIDE SEQUENCE</scope>
    <source>
        <strain evidence="2">AVDCRST_MAG75</strain>
    </source>
</reference>
<organism evidence="2">
    <name type="scientific">uncultured Propionibacteriaceae bacterium</name>
    <dbReference type="NCBI Taxonomy" id="257457"/>
    <lineage>
        <taxon>Bacteria</taxon>
        <taxon>Bacillati</taxon>
        <taxon>Actinomycetota</taxon>
        <taxon>Actinomycetes</taxon>
        <taxon>Propionibacteriales</taxon>
        <taxon>Propionibacteriaceae</taxon>
        <taxon>environmental samples</taxon>
    </lineage>
</organism>
<feature type="region of interest" description="Disordered" evidence="1">
    <location>
        <begin position="1"/>
        <end position="56"/>
    </location>
</feature>
<keyword evidence="2" id="KW-0687">Ribonucleoprotein</keyword>